<dbReference type="InterPro" id="IPR036291">
    <property type="entry name" value="NAD(P)-bd_dom_sf"/>
</dbReference>
<feature type="active site" evidence="3">
    <location>
        <position position="165"/>
    </location>
</feature>
<dbReference type="RefSeq" id="WP_132692978.1">
    <property type="nucleotide sequence ID" value="NZ_SKBU01000044.1"/>
</dbReference>
<dbReference type="SUPFAM" id="SSF51735">
    <property type="entry name" value="NAD(P)-binding Rossmann-fold domains"/>
    <property type="match status" value="1"/>
</dbReference>
<dbReference type="Gene3D" id="3.40.50.720">
    <property type="entry name" value="NAD(P)-binding Rossmann-like Domain"/>
    <property type="match status" value="1"/>
</dbReference>
<keyword evidence="2" id="KW-0560">Oxidoreductase</keyword>
<evidence type="ECO:0000313" key="6">
    <source>
        <dbReference type="EMBL" id="TCJ12710.1"/>
    </source>
</evidence>
<evidence type="ECO:0000256" key="1">
    <source>
        <dbReference type="ARBA" id="ARBA00009080"/>
    </source>
</evidence>
<evidence type="ECO:0000259" key="4">
    <source>
        <dbReference type="Pfam" id="PF03446"/>
    </source>
</evidence>
<comment type="similarity">
    <text evidence="1">Belongs to the HIBADH-related family.</text>
</comment>
<dbReference type="InterPro" id="IPR008927">
    <property type="entry name" value="6-PGluconate_DH-like_C_sf"/>
</dbReference>
<sequence>MSGGKRRFAVLGLGEAGSEISADIAARGQRVLGYDIRPVEPPAGVEVVGSPEEAVGGAHVVLALVPASDSPAAARSALPALGEGMIYADCSSGSPQLKRELARMLEGTGAEFVDLTLMGTVPGRGLSTPAFVSGPGAERLAGILHPLGMPVERVSEEPGDAAGRKLLRSVFVKGMTGAIMEALEAARAAGCEEWLWENIVAELTRADEVLVRRLVNGTYKHARRRAEEMAAAEQLLEALGVAPEITRAAKTRLHSILRRG</sequence>
<dbReference type="Proteomes" id="UP000295244">
    <property type="component" value="Unassembled WGS sequence"/>
</dbReference>
<dbReference type="GO" id="GO:0050661">
    <property type="term" value="F:NADP binding"/>
    <property type="evidence" value="ECO:0007669"/>
    <property type="project" value="InterPro"/>
</dbReference>
<gene>
    <name evidence="6" type="ORF">E0L93_15415</name>
</gene>
<dbReference type="Pfam" id="PF03446">
    <property type="entry name" value="NAD_binding_2"/>
    <property type="match status" value="1"/>
</dbReference>
<dbReference type="InterPro" id="IPR015815">
    <property type="entry name" value="HIBADH-related"/>
</dbReference>
<accession>A0A4R1B5D4</accession>
<dbReference type="OrthoDB" id="943692at2"/>
<evidence type="ECO:0000256" key="3">
    <source>
        <dbReference type="PIRSR" id="PIRSR000103-1"/>
    </source>
</evidence>
<dbReference type="Pfam" id="PF09130">
    <property type="entry name" value="DUF1932"/>
    <property type="match status" value="1"/>
</dbReference>
<dbReference type="GO" id="GO:0016491">
    <property type="term" value="F:oxidoreductase activity"/>
    <property type="evidence" value="ECO:0007669"/>
    <property type="project" value="UniProtKB-KW"/>
</dbReference>
<name>A0A4R1B5D4_9ACTN</name>
<dbReference type="SUPFAM" id="SSF48179">
    <property type="entry name" value="6-phosphogluconate dehydrogenase C-terminal domain-like"/>
    <property type="match status" value="1"/>
</dbReference>
<reference evidence="6 7" key="1">
    <citation type="submission" date="2019-03" db="EMBL/GenBank/DDBJ databases">
        <title>Whole genome sequence of a novel Rubrobacter taiwanensis strain, isolated from Yellowstone National Park.</title>
        <authorList>
            <person name="Freed S."/>
            <person name="Ramaley R.F."/>
            <person name="Kyndt J.A."/>
        </authorList>
    </citation>
    <scope>NUCLEOTIDE SEQUENCE [LARGE SCALE GENOMIC DNA]</scope>
    <source>
        <strain evidence="6 7">Yellowstone</strain>
    </source>
</reference>
<dbReference type="InterPro" id="IPR015814">
    <property type="entry name" value="Pgluconate_DH_NAD-bd_C"/>
</dbReference>
<evidence type="ECO:0000313" key="7">
    <source>
        <dbReference type="Proteomes" id="UP000295244"/>
    </source>
</evidence>
<feature type="domain" description="Phosphogluconate dehydrogenase NAD-binding putative C-terminal" evidence="5">
    <location>
        <begin position="186"/>
        <end position="255"/>
    </location>
</feature>
<evidence type="ECO:0000259" key="5">
    <source>
        <dbReference type="Pfam" id="PF09130"/>
    </source>
</evidence>
<organism evidence="6 7">
    <name type="scientific">Rubrobacter taiwanensis</name>
    <dbReference type="NCBI Taxonomy" id="185139"/>
    <lineage>
        <taxon>Bacteria</taxon>
        <taxon>Bacillati</taxon>
        <taxon>Actinomycetota</taxon>
        <taxon>Rubrobacteria</taxon>
        <taxon>Rubrobacterales</taxon>
        <taxon>Rubrobacteraceae</taxon>
        <taxon>Rubrobacter</taxon>
    </lineage>
</organism>
<dbReference type="AlphaFoldDB" id="A0A4R1B5D4"/>
<keyword evidence="7" id="KW-1185">Reference proteome</keyword>
<comment type="caution">
    <text evidence="6">The sequence shown here is derived from an EMBL/GenBank/DDBJ whole genome shotgun (WGS) entry which is preliminary data.</text>
</comment>
<protein>
    <submittedName>
        <fullName evidence="6">NAD(P)-dependent oxidoreductase</fullName>
    </submittedName>
</protein>
<evidence type="ECO:0000256" key="2">
    <source>
        <dbReference type="ARBA" id="ARBA00023002"/>
    </source>
</evidence>
<dbReference type="InterPro" id="IPR013328">
    <property type="entry name" value="6PGD_dom2"/>
</dbReference>
<dbReference type="PIRSF" id="PIRSF000103">
    <property type="entry name" value="HIBADH"/>
    <property type="match status" value="1"/>
</dbReference>
<dbReference type="EMBL" id="SKBU01000044">
    <property type="protein sequence ID" value="TCJ12710.1"/>
    <property type="molecule type" value="Genomic_DNA"/>
</dbReference>
<dbReference type="Gene3D" id="1.10.1040.10">
    <property type="entry name" value="N-(1-d-carboxylethyl)-l-norvaline Dehydrogenase, domain 2"/>
    <property type="match status" value="1"/>
</dbReference>
<dbReference type="InterPro" id="IPR006115">
    <property type="entry name" value="6PGDH_NADP-bd"/>
</dbReference>
<proteinExistence type="inferred from homology"/>
<feature type="domain" description="6-phosphogluconate dehydrogenase NADP-binding" evidence="4">
    <location>
        <begin position="8"/>
        <end position="128"/>
    </location>
</feature>